<dbReference type="Gene3D" id="3.30.565.10">
    <property type="entry name" value="Histidine kinase-like ATPase, C-terminal domain"/>
    <property type="match status" value="1"/>
</dbReference>
<accession>A0A0C9ZFY6</accession>
<dbReference type="GO" id="GO:0140664">
    <property type="term" value="F:ATP-dependent DNA damage sensor activity"/>
    <property type="evidence" value="ECO:0007669"/>
    <property type="project" value="InterPro"/>
</dbReference>
<dbReference type="Proteomes" id="UP000054018">
    <property type="component" value="Unassembled WGS sequence"/>
</dbReference>
<evidence type="ECO:0000259" key="7">
    <source>
        <dbReference type="SMART" id="SM01340"/>
    </source>
</evidence>
<dbReference type="InterPro" id="IPR014762">
    <property type="entry name" value="DNA_mismatch_repair_CS"/>
</dbReference>
<dbReference type="Pfam" id="PF16413">
    <property type="entry name" value="Mlh1_C"/>
    <property type="match status" value="1"/>
</dbReference>
<dbReference type="STRING" id="765257.A0A0C9ZFY6"/>
<dbReference type="GO" id="GO:0061982">
    <property type="term" value="P:meiosis I cell cycle process"/>
    <property type="evidence" value="ECO:0007669"/>
    <property type="project" value="UniProtKB-ARBA"/>
</dbReference>
<dbReference type="Pfam" id="PF01119">
    <property type="entry name" value="DNA_mis_repair"/>
    <property type="match status" value="1"/>
</dbReference>
<dbReference type="GO" id="GO:0016887">
    <property type="term" value="F:ATP hydrolysis activity"/>
    <property type="evidence" value="ECO:0007669"/>
    <property type="project" value="InterPro"/>
</dbReference>
<dbReference type="CDD" id="cd16926">
    <property type="entry name" value="HATPase_MutL-MLH-PMS-like"/>
    <property type="match status" value="1"/>
</dbReference>
<reference evidence="8 9" key="1">
    <citation type="submission" date="2014-04" db="EMBL/GenBank/DDBJ databases">
        <authorList>
            <consortium name="DOE Joint Genome Institute"/>
            <person name="Kuo A."/>
            <person name="Kohler A."/>
            <person name="Costa M.D."/>
            <person name="Nagy L.G."/>
            <person name="Floudas D."/>
            <person name="Copeland A."/>
            <person name="Barry K.W."/>
            <person name="Cichocki N."/>
            <person name="Veneault-Fourrey C."/>
            <person name="LaButti K."/>
            <person name="Lindquist E.A."/>
            <person name="Lipzen A."/>
            <person name="Lundell T."/>
            <person name="Morin E."/>
            <person name="Murat C."/>
            <person name="Sun H."/>
            <person name="Tunlid A."/>
            <person name="Henrissat B."/>
            <person name="Grigoriev I.V."/>
            <person name="Hibbett D.S."/>
            <person name="Martin F."/>
            <person name="Nordberg H.P."/>
            <person name="Cantor M.N."/>
            <person name="Hua S.X."/>
        </authorList>
    </citation>
    <scope>NUCLEOTIDE SEQUENCE [LARGE SCALE GENOMIC DNA]</scope>
    <source>
        <strain evidence="8 9">441</strain>
    </source>
</reference>
<gene>
    <name evidence="8" type="ORF">PISMIDRAFT_91660</name>
</gene>
<feature type="region of interest" description="Disordered" evidence="6">
    <location>
        <begin position="377"/>
        <end position="412"/>
    </location>
</feature>
<dbReference type="AlphaFoldDB" id="A0A0C9ZFY6"/>
<evidence type="ECO:0000256" key="5">
    <source>
        <dbReference type="ARBA" id="ARBA00023242"/>
    </source>
</evidence>
<comment type="similarity">
    <text evidence="2">Belongs to the DNA mismatch repair MutL/HexB family.</text>
</comment>
<keyword evidence="4" id="KW-0234">DNA repair</keyword>
<dbReference type="OrthoDB" id="10263226at2759"/>
<evidence type="ECO:0000256" key="3">
    <source>
        <dbReference type="ARBA" id="ARBA00022763"/>
    </source>
</evidence>
<dbReference type="NCBIfam" id="TIGR00585">
    <property type="entry name" value="mutl"/>
    <property type="match status" value="1"/>
</dbReference>
<reference evidence="9" key="2">
    <citation type="submission" date="2015-01" db="EMBL/GenBank/DDBJ databases">
        <title>Evolutionary Origins and Diversification of the Mycorrhizal Mutualists.</title>
        <authorList>
            <consortium name="DOE Joint Genome Institute"/>
            <consortium name="Mycorrhizal Genomics Consortium"/>
            <person name="Kohler A."/>
            <person name="Kuo A."/>
            <person name="Nagy L.G."/>
            <person name="Floudas D."/>
            <person name="Copeland A."/>
            <person name="Barry K.W."/>
            <person name="Cichocki N."/>
            <person name="Veneault-Fourrey C."/>
            <person name="LaButti K."/>
            <person name="Lindquist E.A."/>
            <person name="Lipzen A."/>
            <person name="Lundell T."/>
            <person name="Morin E."/>
            <person name="Murat C."/>
            <person name="Riley R."/>
            <person name="Ohm R."/>
            <person name="Sun H."/>
            <person name="Tunlid A."/>
            <person name="Henrissat B."/>
            <person name="Grigoriev I.V."/>
            <person name="Hibbett D.S."/>
            <person name="Martin F."/>
        </authorList>
    </citation>
    <scope>NUCLEOTIDE SEQUENCE [LARGE SCALE GENOMIC DNA]</scope>
    <source>
        <strain evidence="9">441</strain>
    </source>
</reference>
<evidence type="ECO:0000256" key="4">
    <source>
        <dbReference type="ARBA" id="ARBA00023204"/>
    </source>
</evidence>
<evidence type="ECO:0000256" key="6">
    <source>
        <dbReference type="SAM" id="MobiDB-lite"/>
    </source>
</evidence>
<dbReference type="SMART" id="SM01340">
    <property type="entry name" value="DNA_mis_repair"/>
    <property type="match status" value="1"/>
</dbReference>
<dbReference type="GO" id="GO:0030983">
    <property type="term" value="F:mismatched DNA binding"/>
    <property type="evidence" value="ECO:0007669"/>
    <property type="project" value="InterPro"/>
</dbReference>
<dbReference type="GO" id="GO:0005524">
    <property type="term" value="F:ATP binding"/>
    <property type="evidence" value="ECO:0007669"/>
    <property type="project" value="InterPro"/>
</dbReference>
<evidence type="ECO:0000256" key="2">
    <source>
        <dbReference type="ARBA" id="ARBA00006082"/>
    </source>
</evidence>
<dbReference type="InterPro" id="IPR013507">
    <property type="entry name" value="DNA_mismatch_S5_2-like"/>
</dbReference>
<feature type="domain" description="DNA mismatch repair protein S5" evidence="7">
    <location>
        <begin position="231"/>
        <end position="358"/>
    </location>
</feature>
<keyword evidence="5" id="KW-0539">Nucleus</keyword>
<dbReference type="HOGENOM" id="CLU_004131_2_0_1"/>
<evidence type="ECO:0000256" key="1">
    <source>
        <dbReference type="ARBA" id="ARBA00004123"/>
    </source>
</evidence>
<dbReference type="Pfam" id="PF13589">
    <property type="entry name" value="HATPase_c_3"/>
    <property type="match status" value="1"/>
</dbReference>
<dbReference type="SUPFAM" id="SSF54211">
    <property type="entry name" value="Ribosomal protein S5 domain 2-like"/>
    <property type="match status" value="1"/>
</dbReference>
<dbReference type="PANTHER" id="PTHR10073:SF12">
    <property type="entry name" value="DNA MISMATCH REPAIR PROTEIN MLH1"/>
    <property type="match status" value="1"/>
</dbReference>
<dbReference type="InterPro" id="IPR002099">
    <property type="entry name" value="MutL/Mlh/PMS"/>
</dbReference>
<sequence length="717" mass="80411">MSQEKSTSSSQEPLPIHRLHQSLINRIAAGEIIHRPVSALKELLENCLDARATSIKITAKDGGMKLLQIQDNGCGIRRNDLPILAERFTTSKISSFSDLSRITTYGFRGEALASISHIAHLSVVTKTRSDAHAWKACYLDGVLVPSKQGQTPDPKPCAGVDGTIITIEDMFYNTPIRLSALRSPSEEYAKILDVVTKYAVHNPTISFLCKKAGSPSPEISTSPVSDVHQAIRSLYGHAIAKELLHVDVTSEQFNDGIDDPEKWSAEVYCTNANYQAKKMVFLLFINHRLVESSPLKRAIESVYSGFLPKGTFPFVYSSIEMDPRSVDVNVHPTKREVLFLNEEAIIERISDAIQQNVVGKSQSRVFEYQTLLPGVSTHSTLKGKKRAREGGNESEDENNDGPTESASLGRFESHPTTVDSLFSVRKSLSQHKVRTSLQDRTLESMLPVNDPSRLDDSSGRAVRLGDIKESQCSLTSIAELRQSVAKNVHQNLTEIIRNHIFVGFVDDIRCLSLIQHSTKLYLVNYATLAEEMFYQLALRQFGNYRRLRLDPCPPLRTLVELAVNVERGTEQSGLEKTEIVDRIVKTLVHRREMLSEYFALDVSESGDILALPHLLKEYTPDLNKLPTFLMRLGPQVDWSSERECFESFMRELAYFYSPASGVWSGDGIGQEKSAAWQTEHILFLALRKFLIAPRSLLDNDVVQVANLPDLYRVFERC</sequence>
<dbReference type="InterPro" id="IPR038973">
    <property type="entry name" value="MutL/Mlh/Pms-like"/>
</dbReference>
<dbReference type="InterPro" id="IPR036890">
    <property type="entry name" value="HATPase_C_sf"/>
</dbReference>
<evidence type="ECO:0000313" key="9">
    <source>
        <dbReference type="Proteomes" id="UP000054018"/>
    </source>
</evidence>
<dbReference type="GO" id="GO:0006298">
    <property type="term" value="P:mismatch repair"/>
    <property type="evidence" value="ECO:0007669"/>
    <property type="project" value="InterPro"/>
</dbReference>
<dbReference type="SUPFAM" id="SSF55874">
    <property type="entry name" value="ATPase domain of HSP90 chaperone/DNA topoisomerase II/histidine kinase"/>
    <property type="match status" value="1"/>
</dbReference>
<evidence type="ECO:0000313" key="8">
    <source>
        <dbReference type="EMBL" id="KIK28231.1"/>
    </source>
</evidence>
<dbReference type="GO" id="GO:0032389">
    <property type="term" value="C:MutLalpha complex"/>
    <property type="evidence" value="ECO:0007669"/>
    <property type="project" value="TreeGrafter"/>
</dbReference>
<proteinExistence type="inferred from homology"/>
<dbReference type="InterPro" id="IPR020568">
    <property type="entry name" value="Ribosomal_Su5_D2-typ_SF"/>
</dbReference>
<dbReference type="PROSITE" id="PS00058">
    <property type="entry name" value="DNA_MISMATCH_REPAIR_1"/>
    <property type="match status" value="1"/>
</dbReference>
<dbReference type="FunFam" id="3.30.230.10:FF:000014">
    <property type="entry name" value="DNA mismatch repair protein Mlh1"/>
    <property type="match status" value="1"/>
</dbReference>
<dbReference type="InterPro" id="IPR014721">
    <property type="entry name" value="Ribsml_uS5_D2-typ_fold_subgr"/>
</dbReference>
<protein>
    <recommendedName>
        <fullName evidence="7">DNA mismatch repair protein S5 domain-containing protein</fullName>
    </recommendedName>
</protein>
<dbReference type="FunFam" id="3.30.565.10:FF:000109">
    <property type="entry name" value="Related to MLH1-DNA mismatch repair protein"/>
    <property type="match status" value="1"/>
</dbReference>
<dbReference type="InterPro" id="IPR032189">
    <property type="entry name" value="Mlh1_C"/>
</dbReference>
<keyword evidence="3" id="KW-0227">DNA damage</keyword>
<dbReference type="PANTHER" id="PTHR10073">
    <property type="entry name" value="DNA MISMATCH REPAIR PROTEIN MLH, PMS, MUTL"/>
    <property type="match status" value="1"/>
</dbReference>
<dbReference type="Gene3D" id="3.30.230.10">
    <property type="match status" value="1"/>
</dbReference>
<keyword evidence="9" id="KW-1185">Reference proteome</keyword>
<organism evidence="8 9">
    <name type="scientific">Pisolithus microcarpus 441</name>
    <dbReference type="NCBI Taxonomy" id="765257"/>
    <lineage>
        <taxon>Eukaryota</taxon>
        <taxon>Fungi</taxon>
        <taxon>Dikarya</taxon>
        <taxon>Basidiomycota</taxon>
        <taxon>Agaricomycotina</taxon>
        <taxon>Agaricomycetes</taxon>
        <taxon>Agaricomycetidae</taxon>
        <taxon>Boletales</taxon>
        <taxon>Sclerodermatineae</taxon>
        <taxon>Pisolithaceae</taxon>
        <taxon>Pisolithus</taxon>
    </lineage>
</organism>
<comment type="subcellular location">
    <subcellularLocation>
        <location evidence="1">Nucleus</location>
    </subcellularLocation>
</comment>
<dbReference type="EMBL" id="KN833693">
    <property type="protein sequence ID" value="KIK28231.1"/>
    <property type="molecule type" value="Genomic_DNA"/>
</dbReference>
<name>A0A0C9ZFY6_9AGAM</name>